<accession>A0AAN9V870</accession>
<dbReference type="InterPro" id="IPR000276">
    <property type="entry name" value="GPCR_Rhodpsn"/>
</dbReference>
<dbReference type="GO" id="GO:0005886">
    <property type="term" value="C:plasma membrane"/>
    <property type="evidence" value="ECO:0007669"/>
    <property type="project" value="UniProtKB-SubCell"/>
</dbReference>
<proteinExistence type="inferred from homology"/>
<dbReference type="Proteomes" id="UP001378592">
    <property type="component" value="Unassembled WGS sequence"/>
</dbReference>
<evidence type="ECO:0000256" key="2">
    <source>
        <dbReference type="ARBA" id="ARBA00010663"/>
    </source>
</evidence>
<dbReference type="GO" id="GO:0004930">
    <property type="term" value="F:G protein-coupled receptor activity"/>
    <property type="evidence" value="ECO:0007669"/>
    <property type="project" value="InterPro"/>
</dbReference>
<feature type="transmembrane region" description="Helical" evidence="9">
    <location>
        <begin position="40"/>
        <end position="61"/>
    </location>
</feature>
<evidence type="ECO:0000313" key="12">
    <source>
        <dbReference type="Proteomes" id="UP001378592"/>
    </source>
</evidence>
<feature type="region of interest" description="Disordered" evidence="8">
    <location>
        <begin position="110"/>
        <end position="161"/>
    </location>
</feature>
<comment type="subcellular location">
    <subcellularLocation>
        <location evidence="1">Cell membrane</location>
        <topology evidence="1">Multi-pass membrane protein</topology>
    </subcellularLocation>
</comment>
<dbReference type="EMBL" id="JAZDUA010000457">
    <property type="protein sequence ID" value="KAK7792302.1"/>
    <property type="molecule type" value="Genomic_DNA"/>
</dbReference>
<feature type="compositionally biased region" description="Gly residues" evidence="8">
    <location>
        <begin position="124"/>
        <end position="134"/>
    </location>
</feature>
<evidence type="ECO:0000313" key="11">
    <source>
        <dbReference type="EMBL" id="KAK7792302.1"/>
    </source>
</evidence>
<evidence type="ECO:0000256" key="8">
    <source>
        <dbReference type="SAM" id="MobiDB-lite"/>
    </source>
</evidence>
<gene>
    <name evidence="11" type="ORF">R5R35_004875</name>
</gene>
<dbReference type="PANTHER" id="PTHR24241:SF193">
    <property type="entry name" value="G-PROTEIN COUPLED RECEPTORS FAMILY 1 PROFILE DOMAIN-CONTAINING PROTEIN"/>
    <property type="match status" value="1"/>
</dbReference>
<evidence type="ECO:0000256" key="1">
    <source>
        <dbReference type="ARBA" id="ARBA00004651"/>
    </source>
</evidence>
<protein>
    <recommendedName>
        <fullName evidence="10">G-protein coupled receptors family 1 profile domain-containing protein</fullName>
    </recommendedName>
</protein>
<evidence type="ECO:0000256" key="7">
    <source>
        <dbReference type="ARBA" id="ARBA00023170"/>
    </source>
</evidence>
<evidence type="ECO:0000256" key="6">
    <source>
        <dbReference type="ARBA" id="ARBA00023136"/>
    </source>
</evidence>
<dbReference type="GO" id="GO:0032870">
    <property type="term" value="P:cellular response to hormone stimulus"/>
    <property type="evidence" value="ECO:0007669"/>
    <property type="project" value="TreeGrafter"/>
</dbReference>
<evidence type="ECO:0000259" key="10">
    <source>
        <dbReference type="PROSITE" id="PS50262"/>
    </source>
</evidence>
<keyword evidence="3" id="KW-1003">Cell membrane</keyword>
<evidence type="ECO:0000256" key="9">
    <source>
        <dbReference type="SAM" id="Phobius"/>
    </source>
</evidence>
<feature type="compositionally biased region" description="Low complexity" evidence="8">
    <location>
        <begin position="135"/>
        <end position="145"/>
    </location>
</feature>
<sequence>MLVAVVVLFVVCWAPLLVLNVLRAYGVVPANAPGAPKHAATAFHLMAYFNSCINPLVYGFMSRNFRESFRKALCRCWRRRGRLGSRHPSLSQTRTTSVRCHTVSMTMAGLSAHNGQQQQQQHSAGGGGGGGGAGAPWASAASANAHHLHHQPPTAESALLA</sequence>
<reference evidence="11 12" key="1">
    <citation type="submission" date="2024-03" db="EMBL/GenBank/DDBJ databases">
        <title>The genome assembly and annotation of the cricket Gryllus longicercus Weissman &amp; Gray.</title>
        <authorList>
            <person name="Szrajer S."/>
            <person name="Gray D."/>
            <person name="Ylla G."/>
        </authorList>
    </citation>
    <scope>NUCLEOTIDE SEQUENCE [LARGE SCALE GENOMIC DNA]</scope>
    <source>
        <strain evidence="11">DAG 2021-001</strain>
        <tissue evidence="11">Whole body minus gut</tissue>
    </source>
</reference>
<organism evidence="11 12">
    <name type="scientific">Gryllus longicercus</name>
    <dbReference type="NCBI Taxonomy" id="2509291"/>
    <lineage>
        <taxon>Eukaryota</taxon>
        <taxon>Metazoa</taxon>
        <taxon>Ecdysozoa</taxon>
        <taxon>Arthropoda</taxon>
        <taxon>Hexapoda</taxon>
        <taxon>Insecta</taxon>
        <taxon>Pterygota</taxon>
        <taxon>Neoptera</taxon>
        <taxon>Polyneoptera</taxon>
        <taxon>Orthoptera</taxon>
        <taxon>Ensifera</taxon>
        <taxon>Gryllidea</taxon>
        <taxon>Grylloidea</taxon>
        <taxon>Gryllidae</taxon>
        <taxon>Gryllinae</taxon>
        <taxon>Gryllus</taxon>
    </lineage>
</organism>
<dbReference type="AlphaFoldDB" id="A0AAN9V870"/>
<keyword evidence="12" id="KW-1185">Reference proteome</keyword>
<keyword evidence="7" id="KW-0675">Receptor</keyword>
<dbReference type="PANTHER" id="PTHR24241">
    <property type="entry name" value="NEUROPEPTIDE RECEPTOR-RELATED G-PROTEIN COUPLED RECEPTOR"/>
    <property type="match status" value="1"/>
</dbReference>
<dbReference type="SUPFAM" id="SSF81321">
    <property type="entry name" value="Family A G protein-coupled receptor-like"/>
    <property type="match status" value="1"/>
</dbReference>
<dbReference type="Pfam" id="PF00001">
    <property type="entry name" value="7tm_1"/>
    <property type="match status" value="1"/>
</dbReference>
<dbReference type="GO" id="GO:0042277">
    <property type="term" value="F:peptide binding"/>
    <property type="evidence" value="ECO:0007669"/>
    <property type="project" value="TreeGrafter"/>
</dbReference>
<dbReference type="PROSITE" id="PS50262">
    <property type="entry name" value="G_PROTEIN_RECEP_F1_2"/>
    <property type="match status" value="1"/>
</dbReference>
<keyword evidence="4 9" id="KW-0812">Transmembrane</keyword>
<evidence type="ECO:0000256" key="4">
    <source>
        <dbReference type="ARBA" id="ARBA00022692"/>
    </source>
</evidence>
<dbReference type="PRINTS" id="PR00237">
    <property type="entry name" value="GPCRRHODOPSN"/>
</dbReference>
<evidence type="ECO:0000256" key="3">
    <source>
        <dbReference type="ARBA" id="ARBA00022475"/>
    </source>
</evidence>
<feature type="domain" description="G-protein coupled receptors family 1 profile" evidence="10">
    <location>
        <begin position="1"/>
        <end position="58"/>
    </location>
</feature>
<name>A0AAN9V870_9ORTH</name>
<comment type="caution">
    <text evidence="11">The sequence shown here is derived from an EMBL/GenBank/DDBJ whole genome shotgun (WGS) entry which is preliminary data.</text>
</comment>
<keyword evidence="6 9" id="KW-0472">Membrane</keyword>
<comment type="similarity">
    <text evidence="2">Belongs to the G-protein coupled receptor 1 family.</text>
</comment>
<keyword evidence="5 9" id="KW-1133">Transmembrane helix</keyword>
<dbReference type="Gene3D" id="1.20.1070.10">
    <property type="entry name" value="Rhodopsin 7-helix transmembrane proteins"/>
    <property type="match status" value="1"/>
</dbReference>
<feature type="compositionally biased region" description="Low complexity" evidence="8">
    <location>
        <begin position="110"/>
        <end position="123"/>
    </location>
</feature>
<dbReference type="InterPro" id="IPR017452">
    <property type="entry name" value="GPCR_Rhodpsn_7TM"/>
</dbReference>
<evidence type="ECO:0000256" key="5">
    <source>
        <dbReference type="ARBA" id="ARBA00022989"/>
    </source>
</evidence>